<sequence length="290" mass="31946">MTSLWILLVALVVVGLCKGAAIEKKHKPARKHVEPSPPLGSTLSQYWGRKKREVEENSPSFLDQLFPELRTLQQENYFLQGTDRMRGLSILLVALAATCLCKGAAIEKREIEPAAEGQIAPGPPNVGCQIPSLCGRKKREVEQERPVEAILPPTCSQVPSLCGRKKREVEQESPVEAIAPPTNSQGPVISGRKKREVEQESPVELGPPLGCTGPVSLCGRKKREAKPESPVRSFDVLHVPVLCFAMLNLDCILVTRVSDRSSTPLPFGLHWMLQLIRKEEARSKTSSKII</sequence>
<dbReference type="Proteomes" id="UP001152798">
    <property type="component" value="Chromosome 5"/>
</dbReference>
<evidence type="ECO:0000313" key="4">
    <source>
        <dbReference type="Proteomes" id="UP001152798"/>
    </source>
</evidence>
<keyword evidence="2" id="KW-0732">Signal</keyword>
<keyword evidence="4" id="KW-1185">Reference proteome</keyword>
<organism evidence="3 4">
    <name type="scientific">Nezara viridula</name>
    <name type="common">Southern green stink bug</name>
    <name type="synonym">Cimex viridulus</name>
    <dbReference type="NCBI Taxonomy" id="85310"/>
    <lineage>
        <taxon>Eukaryota</taxon>
        <taxon>Metazoa</taxon>
        <taxon>Ecdysozoa</taxon>
        <taxon>Arthropoda</taxon>
        <taxon>Hexapoda</taxon>
        <taxon>Insecta</taxon>
        <taxon>Pterygota</taxon>
        <taxon>Neoptera</taxon>
        <taxon>Paraneoptera</taxon>
        <taxon>Hemiptera</taxon>
        <taxon>Heteroptera</taxon>
        <taxon>Panheteroptera</taxon>
        <taxon>Pentatomomorpha</taxon>
        <taxon>Pentatomoidea</taxon>
        <taxon>Pentatomidae</taxon>
        <taxon>Pentatominae</taxon>
        <taxon>Nezara</taxon>
    </lineage>
</organism>
<reference evidence="3" key="1">
    <citation type="submission" date="2022-01" db="EMBL/GenBank/DDBJ databases">
        <authorList>
            <person name="King R."/>
        </authorList>
    </citation>
    <scope>NUCLEOTIDE SEQUENCE</scope>
</reference>
<evidence type="ECO:0000256" key="2">
    <source>
        <dbReference type="SAM" id="SignalP"/>
    </source>
</evidence>
<dbReference type="AlphaFoldDB" id="A0A9P0MS11"/>
<protein>
    <recommendedName>
        <fullName evidence="5">Neuropeptide</fullName>
    </recommendedName>
</protein>
<accession>A0A9P0MS11</accession>
<evidence type="ECO:0000313" key="3">
    <source>
        <dbReference type="EMBL" id="CAH1402864.1"/>
    </source>
</evidence>
<gene>
    <name evidence="3" type="ORF">NEZAVI_LOCUS11582</name>
</gene>
<name>A0A9P0MS11_NEZVI</name>
<proteinExistence type="predicted"/>
<feature type="chain" id="PRO_5040357339" description="Neuropeptide" evidence="2">
    <location>
        <begin position="20"/>
        <end position="290"/>
    </location>
</feature>
<evidence type="ECO:0008006" key="5">
    <source>
        <dbReference type="Google" id="ProtNLM"/>
    </source>
</evidence>
<feature type="region of interest" description="Disordered" evidence="1">
    <location>
        <begin position="172"/>
        <end position="191"/>
    </location>
</feature>
<evidence type="ECO:0000256" key="1">
    <source>
        <dbReference type="SAM" id="MobiDB-lite"/>
    </source>
</evidence>
<dbReference type="EMBL" id="OV725081">
    <property type="protein sequence ID" value="CAH1402864.1"/>
    <property type="molecule type" value="Genomic_DNA"/>
</dbReference>
<feature type="signal peptide" evidence="2">
    <location>
        <begin position="1"/>
        <end position="19"/>
    </location>
</feature>
<dbReference type="OrthoDB" id="10539925at2759"/>